<comment type="caution">
    <text evidence="4">The sequence shown here is derived from an EMBL/GenBank/DDBJ whole genome shotgun (WGS) entry which is preliminary data.</text>
</comment>
<dbReference type="InterPro" id="IPR019545">
    <property type="entry name" value="DM13_domain"/>
</dbReference>
<evidence type="ECO:0000313" key="4">
    <source>
        <dbReference type="EMBL" id="KAK1127580.1"/>
    </source>
</evidence>
<feature type="compositionally biased region" description="Basic and acidic residues" evidence="2">
    <location>
        <begin position="37"/>
        <end position="48"/>
    </location>
</feature>
<dbReference type="Proteomes" id="UP001177670">
    <property type="component" value="Unassembled WGS sequence"/>
</dbReference>
<feature type="region of interest" description="Disordered" evidence="2">
    <location>
        <begin position="37"/>
        <end position="93"/>
    </location>
</feature>
<reference evidence="4" key="1">
    <citation type="submission" date="2021-10" db="EMBL/GenBank/DDBJ databases">
        <title>Melipona bicolor Genome sequencing and assembly.</title>
        <authorList>
            <person name="Araujo N.S."/>
            <person name="Arias M.C."/>
        </authorList>
    </citation>
    <scope>NUCLEOTIDE SEQUENCE</scope>
    <source>
        <strain evidence="4">USP_2M_L1-L4_2017</strain>
        <tissue evidence="4">Whole body</tissue>
    </source>
</reference>
<feature type="compositionally biased region" description="Basic and acidic residues" evidence="2">
    <location>
        <begin position="62"/>
        <end position="78"/>
    </location>
</feature>
<feature type="domain" description="DM13" evidence="3">
    <location>
        <begin position="117"/>
        <end position="228"/>
    </location>
</feature>
<dbReference type="PROSITE" id="PS51549">
    <property type="entry name" value="DM13"/>
    <property type="match status" value="1"/>
</dbReference>
<keyword evidence="5" id="KW-1185">Reference proteome</keyword>
<evidence type="ECO:0000256" key="1">
    <source>
        <dbReference type="ARBA" id="ARBA00022737"/>
    </source>
</evidence>
<organism evidence="4 5">
    <name type="scientific">Melipona bicolor</name>
    <dbReference type="NCBI Taxonomy" id="60889"/>
    <lineage>
        <taxon>Eukaryota</taxon>
        <taxon>Metazoa</taxon>
        <taxon>Ecdysozoa</taxon>
        <taxon>Arthropoda</taxon>
        <taxon>Hexapoda</taxon>
        <taxon>Insecta</taxon>
        <taxon>Pterygota</taxon>
        <taxon>Neoptera</taxon>
        <taxon>Endopterygota</taxon>
        <taxon>Hymenoptera</taxon>
        <taxon>Apocrita</taxon>
        <taxon>Aculeata</taxon>
        <taxon>Apoidea</taxon>
        <taxon>Anthophila</taxon>
        <taxon>Apidae</taxon>
        <taxon>Melipona</taxon>
    </lineage>
</organism>
<evidence type="ECO:0000259" key="3">
    <source>
        <dbReference type="PROSITE" id="PS51549"/>
    </source>
</evidence>
<keyword evidence="1" id="KW-0677">Repeat</keyword>
<dbReference type="AlphaFoldDB" id="A0AA40FYU4"/>
<dbReference type="Pfam" id="PF10517">
    <property type="entry name" value="DM13"/>
    <property type="match status" value="1"/>
</dbReference>
<sequence length="259" mass="29379">MQYALCHAAPGAKTASDTKTQPIHLFAGHVYEHAYRSRLEDDRHKRESISTSQTWYVDDNNDQPRRTAEEERSPEPRRSPIQPPTNGLNGDRGWTKSLESAFRLNIAHANNRPNYYGKPIGSLTNYAHGIKGDVYAVDDTTIFIKGFCYDGTGPDAYFWVGNTPTPTPQGYIVPYPEIKEGSDPVVLKSYNYTDIILKLPNGKRIRDIKWLSVWCRRFTVSELQSVSFLSVFAVFTVWALSVKSFHVPKYIDLLISTVT</sequence>
<dbReference type="SMART" id="SM00686">
    <property type="entry name" value="DM13"/>
    <property type="match status" value="1"/>
</dbReference>
<gene>
    <name evidence="4" type="ORF">K0M31_004111</name>
</gene>
<evidence type="ECO:0000256" key="2">
    <source>
        <dbReference type="SAM" id="MobiDB-lite"/>
    </source>
</evidence>
<dbReference type="PANTHER" id="PTHR24036">
    <property type="entry name" value="SKELETOR-RELATED"/>
    <property type="match status" value="1"/>
</dbReference>
<dbReference type="EMBL" id="JAHYIQ010000012">
    <property type="protein sequence ID" value="KAK1127580.1"/>
    <property type="molecule type" value="Genomic_DNA"/>
</dbReference>
<proteinExistence type="predicted"/>
<evidence type="ECO:0000313" key="5">
    <source>
        <dbReference type="Proteomes" id="UP001177670"/>
    </source>
</evidence>
<dbReference type="InterPro" id="IPR052126">
    <property type="entry name" value="Spindle_Org/Thrombomodulin"/>
</dbReference>
<dbReference type="PANTHER" id="PTHR24036:SF5">
    <property type="entry name" value="THROMBOMODULIN"/>
    <property type="match status" value="1"/>
</dbReference>
<protein>
    <recommendedName>
        <fullName evidence="3">DM13 domain-containing protein</fullName>
    </recommendedName>
</protein>
<accession>A0AA40FYU4</accession>
<name>A0AA40FYU4_9HYME</name>